<organism evidence="1">
    <name type="scientific">marine sediment metagenome</name>
    <dbReference type="NCBI Taxonomy" id="412755"/>
    <lineage>
        <taxon>unclassified sequences</taxon>
        <taxon>metagenomes</taxon>
        <taxon>ecological metagenomes</taxon>
    </lineage>
</organism>
<sequence>VELGFSAGLQMSGSIRHSDGHAIVCSMTDWNLNDGNLKVWDINGAASIVELAEVYSDELNHIACSLTVNQINDDIYVGYSGDPGDAYPNGLRLRYKVSIDGGASWSAATVYDDDGPQRMREIYTDRSIGDAGAGRWLIAWWIDGLGSDELMTNFNNSVALLPAPATPTPPPEIHSPGGSFNRVLSGGAPGFITYISPDGRVTELHTPHQMGSWVVSFAGLGTPPIEYITQRSPFQDGVTVKDFFLRPRVIQLHIRQAFCDRNAWWAGRAALLNEIRPNRQTAPAVPVPGTLRITETDGTQRDLSVFITEGPRFEPRVSGEWDEWAFMEALRFTAHDPVAFDPTQVTATFTITLGASLVFPITFPITFGSGALDDTLVVTYLGTWLSFPVITIVGPIEQPRIDNVTTGEKIEFSIDIAPGRTITINLTEGNKTVVDDLGTNLIGAVTPDSNLATFHIAPDPEAAGGLNTMRLRGANPTGATAVSLAYFDRYFGF</sequence>
<comment type="caution">
    <text evidence="1">The sequence shown here is derived from an EMBL/GenBank/DDBJ whole genome shotgun (WGS) entry which is preliminary data.</text>
</comment>
<feature type="non-terminal residue" evidence="1">
    <location>
        <position position="1"/>
    </location>
</feature>
<dbReference type="EMBL" id="LAZR01020986">
    <property type="protein sequence ID" value="KKL86887.1"/>
    <property type="molecule type" value="Genomic_DNA"/>
</dbReference>
<reference evidence="1" key="1">
    <citation type="journal article" date="2015" name="Nature">
        <title>Complex archaea that bridge the gap between prokaryotes and eukaryotes.</title>
        <authorList>
            <person name="Spang A."/>
            <person name="Saw J.H."/>
            <person name="Jorgensen S.L."/>
            <person name="Zaremba-Niedzwiedzka K."/>
            <person name="Martijn J."/>
            <person name="Lind A.E."/>
            <person name="van Eijk R."/>
            <person name="Schleper C."/>
            <person name="Guy L."/>
            <person name="Ettema T.J."/>
        </authorList>
    </citation>
    <scope>NUCLEOTIDE SEQUENCE</scope>
</reference>
<proteinExistence type="predicted"/>
<name>A0A0F9IHW7_9ZZZZ</name>
<gene>
    <name evidence="1" type="ORF">LCGC14_1940250</name>
</gene>
<dbReference type="AlphaFoldDB" id="A0A0F9IHW7"/>
<accession>A0A0F9IHW7</accession>
<protein>
    <submittedName>
        <fullName evidence="1">Uncharacterized protein</fullName>
    </submittedName>
</protein>
<evidence type="ECO:0000313" key="1">
    <source>
        <dbReference type="EMBL" id="KKL86887.1"/>
    </source>
</evidence>